<gene>
    <name evidence="7" type="ORF">TAGGR_3240</name>
</gene>
<keyword evidence="3 5" id="KW-0408">Iron</keyword>
<organism evidence="7 8">
    <name type="scientific">Thermodesulfovibrio aggregans</name>
    <dbReference type="NCBI Taxonomy" id="86166"/>
    <lineage>
        <taxon>Bacteria</taxon>
        <taxon>Pseudomonadati</taxon>
        <taxon>Nitrospirota</taxon>
        <taxon>Thermodesulfovibrionia</taxon>
        <taxon>Thermodesulfovibrionales</taxon>
        <taxon>Thermodesulfovibrionaceae</taxon>
        <taxon>Thermodesulfovibrio</taxon>
    </lineage>
</organism>
<dbReference type="PIRSF" id="PIRSF004869">
    <property type="entry name" value="PflX_prd"/>
    <property type="match status" value="1"/>
</dbReference>
<proteinExistence type="predicted"/>
<dbReference type="AlphaFoldDB" id="A0A0U9HSE7"/>
<keyword evidence="2 5" id="KW-0479">Metal-binding</keyword>
<evidence type="ECO:0000313" key="8">
    <source>
        <dbReference type="Proteomes" id="UP000054976"/>
    </source>
</evidence>
<evidence type="ECO:0000256" key="4">
    <source>
        <dbReference type="ARBA" id="ARBA00023014"/>
    </source>
</evidence>
<comment type="caution">
    <text evidence="7">The sequence shown here is derived from an EMBL/GenBank/DDBJ whole genome shotgun (WGS) entry which is preliminary data.</text>
</comment>
<dbReference type="SFLD" id="SFLDG01099">
    <property type="entry name" value="Uncharacterised_Radical_SAM_Su"/>
    <property type="match status" value="1"/>
</dbReference>
<name>A0A0U9HSE7_9BACT</name>
<dbReference type="OrthoDB" id="9782387at2"/>
<dbReference type="InterPro" id="IPR058240">
    <property type="entry name" value="rSAM_sf"/>
</dbReference>
<dbReference type="InterPro" id="IPR007197">
    <property type="entry name" value="rSAM"/>
</dbReference>
<accession>A0A0U9HSE7</accession>
<keyword evidence="7" id="KW-0670">Pyruvate</keyword>
<feature type="binding site" evidence="5">
    <location>
        <position position="94"/>
    </location>
    <ligand>
        <name>[4Fe-4S] cluster</name>
        <dbReference type="ChEBI" id="CHEBI:49883"/>
        <note>4Fe-4S-S-AdoMet</note>
    </ligand>
</feature>
<dbReference type="GO" id="GO:0046872">
    <property type="term" value="F:metal ion binding"/>
    <property type="evidence" value="ECO:0007669"/>
    <property type="project" value="UniProtKB-KW"/>
</dbReference>
<evidence type="ECO:0000256" key="2">
    <source>
        <dbReference type="ARBA" id="ARBA00022723"/>
    </source>
</evidence>
<feature type="binding site" evidence="5">
    <location>
        <position position="87"/>
    </location>
    <ligand>
        <name>[4Fe-4S] cluster</name>
        <dbReference type="ChEBI" id="CHEBI:49883"/>
        <note>4Fe-4S-S-AdoMet</note>
    </ligand>
</feature>
<evidence type="ECO:0000259" key="6">
    <source>
        <dbReference type="Pfam" id="PF04055"/>
    </source>
</evidence>
<keyword evidence="8" id="KW-1185">Reference proteome</keyword>
<protein>
    <submittedName>
        <fullName evidence="7">Putative pyruvate formate lyase activating enzyme</fullName>
    </submittedName>
</protein>
<dbReference type="InterPro" id="IPR040085">
    <property type="entry name" value="MJ0674-like"/>
</dbReference>
<dbReference type="Gene3D" id="3.20.20.70">
    <property type="entry name" value="Aldolase class I"/>
    <property type="match status" value="1"/>
</dbReference>
<evidence type="ECO:0000313" key="7">
    <source>
        <dbReference type="EMBL" id="GAQ95764.1"/>
    </source>
</evidence>
<dbReference type="Proteomes" id="UP000054976">
    <property type="component" value="Unassembled WGS sequence"/>
</dbReference>
<dbReference type="PANTHER" id="PTHR43075">
    <property type="entry name" value="FORMATE LYASE ACTIVATING ENZYME, PUTATIVE (AFU_ORTHOLOGUE AFUA_2G15630)-RELATED"/>
    <property type="match status" value="1"/>
</dbReference>
<sequence length="316" mass="36215">MNPSQTQKPVYLKLSEEEFNQKIEKAFEILKNCTLCPRSCKVDRTSGQKGSCRVLDKPYVSSWGPHFGEETPLVGRYGSGTIFFGFCNLACVYCQNWTISHLGEGEEVSYDELAAIMIFLQNSGCHNINLVTPTHQVPQIIKSIYIAREQGLRIPIVYNCGGYEAIETLQILDGIIDIYMPDFKYADSALAEKYSKIKNYTEFAKKALKEMHRQVGDLIINEEGVAVRGLLVRHLVLPNNIAGTEEVVKFIAQEISKNTYINIMDQYRPCWQADQYPELSRKITQKEFEEAVNAALKYGLKRIDCLIYSKRYYRWL</sequence>
<keyword evidence="1 5" id="KW-0949">S-adenosyl-L-methionine</keyword>
<dbReference type="GO" id="GO:0051536">
    <property type="term" value="F:iron-sulfur cluster binding"/>
    <property type="evidence" value="ECO:0007669"/>
    <property type="project" value="UniProtKB-KW"/>
</dbReference>
<reference evidence="8" key="1">
    <citation type="submission" date="2016-01" db="EMBL/GenBank/DDBJ databases">
        <title>Draft genome sequence of Thermodesulfovibrio aggregans strain TGE-P1.</title>
        <authorList>
            <person name="Sekiguchi Y."/>
            <person name="Ohashi A."/>
            <person name="Matsuura N."/>
            <person name="Tourlousse M.D."/>
        </authorList>
    </citation>
    <scope>NUCLEOTIDE SEQUENCE [LARGE SCALE GENOMIC DNA]</scope>
    <source>
        <strain evidence="8">TGE-P1</strain>
    </source>
</reference>
<dbReference type="SUPFAM" id="SSF102114">
    <property type="entry name" value="Radical SAM enzymes"/>
    <property type="match status" value="1"/>
</dbReference>
<dbReference type="InterPro" id="IPR013785">
    <property type="entry name" value="Aldolase_TIM"/>
</dbReference>
<comment type="cofactor">
    <cofactor evidence="5">
        <name>[4Fe-4S] cluster</name>
        <dbReference type="ChEBI" id="CHEBI:49883"/>
    </cofactor>
    <text evidence="5">Binds 1 [4Fe-4S] cluster. The cluster is coordinated with 3 cysteines and an exchangeable S-adenosyl-L-methionine.</text>
</comment>
<evidence type="ECO:0000256" key="5">
    <source>
        <dbReference type="PIRSR" id="PIRSR004869-50"/>
    </source>
</evidence>
<dbReference type="RefSeq" id="WP_059177188.1">
    <property type="nucleotide sequence ID" value="NZ_BCNO01000003.1"/>
</dbReference>
<dbReference type="GO" id="GO:0016829">
    <property type="term" value="F:lyase activity"/>
    <property type="evidence" value="ECO:0007669"/>
    <property type="project" value="UniProtKB-KW"/>
</dbReference>
<dbReference type="InterPro" id="IPR016431">
    <property type="entry name" value="Pyrv-formate_lyase-activ_prd"/>
</dbReference>
<feature type="domain" description="Radical SAM core" evidence="6">
    <location>
        <begin position="82"/>
        <end position="214"/>
    </location>
</feature>
<dbReference type="STRING" id="86166.TAGGR_3240"/>
<dbReference type="PANTHER" id="PTHR43075:SF1">
    <property type="entry name" value="FORMATE LYASE ACTIVATING ENZYME, PUTATIVE (AFU_ORTHOLOGUE AFUA_2G15630)-RELATED"/>
    <property type="match status" value="1"/>
</dbReference>
<keyword evidence="7" id="KW-0456">Lyase</keyword>
<evidence type="ECO:0000256" key="1">
    <source>
        <dbReference type="ARBA" id="ARBA00022691"/>
    </source>
</evidence>
<evidence type="ECO:0000256" key="3">
    <source>
        <dbReference type="ARBA" id="ARBA00023004"/>
    </source>
</evidence>
<dbReference type="SFLD" id="SFLDS00029">
    <property type="entry name" value="Radical_SAM"/>
    <property type="match status" value="1"/>
</dbReference>
<feature type="binding site" evidence="5">
    <location>
        <position position="91"/>
    </location>
    <ligand>
        <name>[4Fe-4S] cluster</name>
        <dbReference type="ChEBI" id="CHEBI:49883"/>
        <note>4Fe-4S-S-AdoMet</note>
    </ligand>
</feature>
<dbReference type="Pfam" id="PF04055">
    <property type="entry name" value="Radical_SAM"/>
    <property type="match status" value="1"/>
</dbReference>
<dbReference type="CDD" id="cd01335">
    <property type="entry name" value="Radical_SAM"/>
    <property type="match status" value="1"/>
</dbReference>
<keyword evidence="4 5" id="KW-0411">Iron-sulfur</keyword>
<dbReference type="EMBL" id="BCNO01000003">
    <property type="protein sequence ID" value="GAQ95764.1"/>
    <property type="molecule type" value="Genomic_DNA"/>
</dbReference>